<evidence type="ECO:0000313" key="3">
    <source>
        <dbReference type="Proteomes" id="UP000252591"/>
    </source>
</evidence>
<dbReference type="Proteomes" id="UP000252591">
    <property type="component" value="Segment"/>
</dbReference>
<dbReference type="KEGG" id="vg:54995226"/>
<evidence type="ECO:0000313" key="2">
    <source>
        <dbReference type="EMBL" id="AXC34602.1"/>
    </source>
</evidence>
<evidence type="ECO:0000256" key="1">
    <source>
        <dbReference type="SAM" id="MobiDB-lite"/>
    </source>
</evidence>
<sequence length="62" mass="7430">MNTNFERITRKAPTEGFTGRKGAKLNKRDRKADRSEKREVFDHIADKMERKYTSCGKQYRDY</sequence>
<keyword evidence="3" id="KW-1185">Reference proteome</keyword>
<reference evidence="2" key="1">
    <citation type="submission" date="2018-05" db="EMBL/GenBank/DDBJ databases">
        <title>Genome sequence of Escherichia coli phage SRT7.</title>
        <authorList>
            <person name="Fan X."/>
            <person name="Zhao K."/>
            <person name="Song S."/>
            <person name="Zhao Z."/>
        </authorList>
    </citation>
    <scope>NUCLEOTIDE SEQUENCE [LARGE SCALE GENOMIC DNA]</scope>
</reference>
<proteinExistence type="predicted"/>
<organism evidence="2 3">
    <name type="scientific">Escherichia phage SRT7</name>
    <dbReference type="NCBI Taxonomy" id="2268589"/>
    <lineage>
        <taxon>Viruses</taxon>
        <taxon>Duplodnaviria</taxon>
        <taxon>Heunggongvirae</taxon>
        <taxon>Uroviricota</taxon>
        <taxon>Caudoviricetes</taxon>
        <taxon>Autographivirales</taxon>
        <taxon>Autotranscriptaviridae</taxon>
        <taxon>Studiervirinae</taxon>
        <taxon>Foetvirus</taxon>
        <taxon>Foetvirus P1723</taxon>
        <taxon>Foetvirus SRT7</taxon>
    </lineage>
</organism>
<dbReference type="EMBL" id="MH370477">
    <property type="protein sequence ID" value="AXC34602.1"/>
    <property type="molecule type" value="Genomic_DNA"/>
</dbReference>
<feature type="region of interest" description="Disordered" evidence="1">
    <location>
        <begin position="1"/>
        <end position="37"/>
    </location>
</feature>
<dbReference type="GeneID" id="54995226"/>
<dbReference type="InterPro" id="IPR013232">
    <property type="entry name" value="Phage_T7_Gp1.1"/>
</dbReference>
<dbReference type="RefSeq" id="YP_009804632.1">
    <property type="nucleotide sequence ID" value="NC_048002.1"/>
</dbReference>
<accession>A0A2Z5H5A3</accession>
<dbReference type="Pfam" id="PF08200">
    <property type="entry name" value="Phage_T7_1_1"/>
    <property type="match status" value="1"/>
</dbReference>
<protein>
    <submittedName>
        <fullName evidence="2">Uncharacterized protein</fullName>
    </submittedName>
</protein>
<name>A0A2Z5H5A3_9CAUD</name>